<keyword evidence="4" id="KW-1185">Reference proteome</keyword>
<dbReference type="Proteomes" id="UP000054549">
    <property type="component" value="Unassembled WGS sequence"/>
</dbReference>
<evidence type="ECO:0000256" key="1">
    <source>
        <dbReference type="ARBA" id="ARBA00010800"/>
    </source>
</evidence>
<dbReference type="Pfam" id="PF01900">
    <property type="entry name" value="RNase_P_Rpp14"/>
    <property type="match status" value="1"/>
</dbReference>
<dbReference type="InterPro" id="IPR002759">
    <property type="entry name" value="Pop5/Rpp14/Rnp2-like"/>
</dbReference>
<protein>
    <submittedName>
        <fullName evidence="3">Uncharacterized protein</fullName>
    </submittedName>
</protein>
<dbReference type="GO" id="GO:0001682">
    <property type="term" value="P:tRNA 5'-leader removal"/>
    <property type="evidence" value="ECO:0007669"/>
    <property type="project" value="InterPro"/>
</dbReference>
<dbReference type="GO" id="GO:0005730">
    <property type="term" value="C:nucleolus"/>
    <property type="evidence" value="ECO:0007669"/>
    <property type="project" value="TreeGrafter"/>
</dbReference>
<keyword evidence="2" id="KW-0819">tRNA processing</keyword>
<name>A0A0C2SMC6_AMAMK</name>
<evidence type="ECO:0000313" key="3">
    <source>
        <dbReference type="EMBL" id="KIL64395.1"/>
    </source>
</evidence>
<evidence type="ECO:0000256" key="2">
    <source>
        <dbReference type="ARBA" id="ARBA00022694"/>
    </source>
</evidence>
<comment type="similarity">
    <text evidence="1">Belongs to the eukaryotic/archaeal RNase P protein component 2 family.</text>
</comment>
<dbReference type="PANTHER" id="PTHR15441">
    <property type="entry name" value="RIBONUCLEASE P PROTEIN SUBUNIT P14"/>
    <property type="match status" value="1"/>
</dbReference>
<dbReference type="InterPro" id="IPR038085">
    <property type="entry name" value="Rnp2-like_sf"/>
</dbReference>
<dbReference type="EMBL" id="KN818249">
    <property type="protein sequence ID" value="KIL64395.1"/>
    <property type="molecule type" value="Genomic_DNA"/>
</dbReference>
<dbReference type="Gene3D" id="3.30.70.3250">
    <property type="entry name" value="Ribonuclease P, Pop5 subunit"/>
    <property type="match status" value="1"/>
</dbReference>
<dbReference type="GO" id="GO:0000172">
    <property type="term" value="C:ribonuclease MRP complex"/>
    <property type="evidence" value="ECO:0007669"/>
    <property type="project" value="TreeGrafter"/>
</dbReference>
<feature type="non-terminal residue" evidence="3">
    <location>
        <position position="1"/>
    </location>
</feature>
<organism evidence="3 4">
    <name type="scientific">Amanita muscaria (strain Koide BX008)</name>
    <dbReference type="NCBI Taxonomy" id="946122"/>
    <lineage>
        <taxon>Eukaryota</taxon>
        <taxon>Fungi</taxon>
        <taxon>Dikarya</taxon>
        <taxon>Basidiomycota</taxon>
        <taxon>Agaricomycotina</taxon>
        <taxon>Agaricomycetes</taxon>
        <taxon>Agaricomycetidae</taxon>
        <taxon>Agaricales</taxon>
        <taxon>Pluteineae</taxon>
        <taxon>Amanitaceae</taxon>
        <taxon>Amanita</taxon>
    </lineage>
</organism>
<dbReference type="FunCoup" id="A0A0C2SMC6">
    <property type="interactions" value="151"/>
</dbReference>
<proteinExistence type="inferred from homology"/>
<dbReference type="AlphaFoldDB" id="A0A0C2SMC6"/>
<accession>A0A0C2SMC6</accession>
<dbReference type="PANTHER" id="PTHR15441:SF2">
    <property type="entry name" value="RIBONUCLEASE P_MRP PROTEIN SUBUNIT POP5"/>
    <property type="match status" value="1"/>
</dbReference>
<dbReference type="SUPFAM" id="SSF160350">
    <property type="entry name" value="Rnp2-like"/>
    <property type="match status" value="1"/>
</dbReference>
<gene>
    <name evidence="3" type="ORF">M378DRAFT_78159</name>
</gene>
<evidence type="ECO:0000313" key="4">
    <source>
        <dbReference type="Proteomes" id="UP000054549"/>
    </source>
</evidence>
<sequence>NRWLLVEFLPISASADSALGKPAASLDAKKVYSALKHSVLHNFGDSGWGEVALSLTVKYFSPMTNICIIRVGRDQHKVAWGAVTLLTTIEGQGVVPNVVHISGTIRHAQLAAIRHNREVVGRYRAIAQTPAGYQDVYDSYLEKSATEINSLQD</sequence>
<dbReference type="GO" id="GO:0030681">
    <property type="term" value="C:multimeric ribonuclease P complex"/>
    <property type="evidence" value="ECO:0007669"/>
    <property type="project" value="TreeGrafter"/>
</dbReference>
<dbReference type="InParanoid" id="A0A0C2SMC6"/>
<reference evidence="3 4" key="1">
    <citation type="submission" date="2014-04" db="EMBL/GenBank/DDBJ databases">
        <title>Evolutionary Origins and Diversification of the Mycorrhizal Mutualists.</title>
        <authorList>
            <consortium name="DOE Joint Genome Institute"/>
            <consortium name="Mycorrhizal Genomics Consortium"/>
            <person name="Kohler A."/>
            <person name="Kuo A."/>
            <person name="Nagy L.G."/>
            <person name="Floudas D."/>
            <person name="Copeland A."/>
            <person name="Barry K.W."/>
            <person name="Cichocki N."/>
            <person name="Veneault-Fourrey C."/>
            <person name="LaButti K."/>
            <person name="Lindquist E.A."/>
            <person name="Lipzen A."/>
            <person name="Lundell T."/>
            <person name="Morin E."/>
            <person name="Murat C."/>
            <person name="Riley R."/>
            <person name="Ohm R."/>
            <person name="Sun H."/>
            <person name="Tunlid A."/>
            <person name="Henrissat B."/>
            <person name="Grigoriev I.V."/>
            <person name="Hibbett D.S."/>
            <person name="Martin F."/>
        </authorList>
    </citation>
    <scope>NUCLEOTIDE SEQUENCE [LARGE SCALE GENOMIC DNA]</scope>
    <source>
        <strain evidence="3 4">Koide BX008</strain>
    </source>
</reference>
<dbReference type="HOGENOM" id="CLU_086710_3_0_1"/>
<dbReference type="OrthoDB" id="24745at2759"/>
<dbReference type="STRING" id="946122.A0A0C2SMC6"/>
<dbReference type="GO" id="GO:0033204">
    <property type="term" value="F:ribonuclease P RNA binding"/>
    <property type="evidence" value="ECO:0007669"/>
    <property type="project" value="TreeGrafter"/>
</dbReference>